<proteinExistence type="predicted"/>
<reference evidence="1" key="1">
    <citation type="submission" date="2021-03" db="EMBL/GenBank/DDBJ databases">
        <title>Roseibium sp. CAU 1637 isolated from Incheon.</title>
        <authorList>
            <person name="Kim W."/>
        </authorList>
    </citation>
    <scope>NUCLEOTIDE SEQUENCE</scope>
    <source>
        <strain evidence="1">CAU 1637</strain>
    </source>
</reference>
<dbReference type="EMBL" id="JAFLNF010000003">
    <property type="protein sequence ID" value="MBO0345154.1"/>
    <property type="molecule type" value="Genomic_DNA"/>
</dbReference>
<comment type="caution">
    <text evidence="1">The sequence shown here is derived from an EMBL/GenBank/DDBJ whole genome shotgun (WGS) entry which is preliminary data.</text>
</comment>
<sequence length="56" mass="6623">MKILEEISQTRDDLAELERKRFGMTDTPQKLAEITTSIQIKDTHIQRLELALKYFD</sequence>
<protein>
    <submittedName>
        <fullName evidence="1">Uncharacterized protein</fullName>
    </submittedName>
</protein>
<evidence type="ECO:0000313" key="2">
    <source>
        <dbReference type="Proteomes" id="UP000664779"/>
    </source>
</evidence>
<dbReference type="RefSeq" id="WP_206939549.1">
    <property type="nucleotide sequence ID" value="NZ_JAFLNF010000003.1"/>
</dbReference>
<evidence type="ECO:0000313" key="1">
    <source>
        <dbReference type="EMBL" id="MBO0345154.1"/>
    </source>
</evidence>
<accession>A0A939EQC1</accession>
<dbReference type="Proteomes" id="UP000664779">
    <property type="component" value="Unassembled WGS sequence"/>
</dbReference>
<keyword evidence="2" id="KW-1185">Reference proteome</keyword>
<dbReference type="AlphaFoldDB" id="A0A939EQC1"/>
<gene>
    <name evidence="1" type="ORF">J0X15_07980</name>
</gene>
<organism evidence="1 2">
    <name type="scientific">Roseibium limicola</name>
    <dbReference type="NCBI Taxonomy" id="2816037"/>
    <lineage>
        <taxon>Bacteria</taxon>
        <taxon>Pseudomonadati</taxon>
        <taxon>Pseudomonadota</taxon>
        <taxon>Alphaproteobacteria</taxon>
        <taxon>Hyphomicrobiales</taxon>
        <taxon>Stappiaceae</taxon>
        <taxon>Roseibium</taxon>
    </lineage>
</organism>
<name>A0A939EQC1_9HYPH</name>